<organism evidence="3 4">
    <name type="scientific">Mucilaginibacter litoreus</name>
    <dbReference type="NCBI Taxonomy" id="1048221"/>
    <lineage>
        <taxon>Bacteria</taxon>
        <taxon>Pseudomonadati</taxon>
        <taxon>Bacteroidota</taxon>
        <taxon>Sphingobacteriia</taxon>
        <taxon>Sphingobacteriales</taxon>
        <taxon>Sphingobacteriaceae</taxon>
        <taxon>Mucilaginibacter</taxon>
    </lineage>
</organism>
<proteinExistence type="predicted"/>
<evidence type="ECO:0000313" key="3">
    <source>
        <dbReference type="EMBL" id="MFD0795547.1"/>
    </source>
</evidence>
<keyword evidence="1" id="KW-0732">Signal</keyword>
<evidence type="ECO:0000259" key="2">
    <source>
        <dbReference type="Pfam" id="PF13648"/>
    </source>
</evidence>
<dbReference type="PROSITE" id="PS51257">
    <property type="entry name" value="PROKAR_LIPOPROTEIN"/>
    <property type="match status" value="1"/>
</dbReference>
<evidence type="ECO:0000256" key="1">
    <source>
        <dbReference type="SAM" id="SignalP"/>
    </source>
</evidence>
<feature type="domain" description="Lipocalin-like" evidence="2">
    <location>
        <begin position="38"/>
        <end position="117"/>
    </location>
</feature>
<dbReference type="EMBL" id="JBHTHZ010000014">
    <property type="protein sequence ID" value="MFD0795547.1"/>
    <property type="molecule type" value="Genomic_DNA"/>
</dbReference>
<comment type="caution">
    <text evidence="3">The sequence shown here is derived from an EMBL/GenBank/DDBJ whole genome shotgun (WGS) entry which is preliminary data.</text>
</comment>
<dbReference type="RefSeq" id="WP_377118050.1">
    <property type="nucleotide sequence ID" value="NZ_JBHTHZ010000014.1"/>
</dbReference>
<feature type="chain" id="PRO_5045536251" evidence="1">
    <location>
        <begin position="21"/>
        <end position="132"/>
    </location>
</feature>
<name>A0ABW3AWU4_9SPHI</name>
<protein>
    <submittedName>
        <fullName evidence="3">Lipocalin family protein</fullName>
    </submittedName>
</protein>
<reference evidence="4" key="1">
    <citation type="journal article" date="2019" name="Int. J. Syst. Evol. Microbiol.">
        <title>The Global Catalogue of Microorganisms (GCM) 10K type strain sequencing project: providing services to taxonomists for standard genome sequencing and annotation.</title>
        <authorList>
            <consortium name="The Broad Institute Genomics Platform"/>
            <consortium name="The Broad Institute Genome Sequencing Center for Infectious Disease"/>
            <person name="Wu L."/>
            <person name="Ma J."/>
        </authorList>
    </citation>
    <scope>NUCLEOTIDE SEQUENCE [LARGE SCALE GENOMIC DNA]</scope>
    <source>
        <strain evidence="4">CCUG 61484</strain>
    </source>
</reference>
<feature type="signal peptide" evidence="1">
    <location>
        <begin position="1"/>
        <end position="20"/>
    </location>
</feature>
<gene>
    <name evidence="3" type="ORF">ACFQZX_18135</name>
</gene>
<sequence length="132" mass="15029">MKKNLWIIIAVVSACLFAFTGCKKDKDDSSPNASKSKIVGKWYYDRSIERDKDDNETDTEVFTDGEYLMFNEDGTAYDSFDGDYASWRVSDNQLILTVAGDQAVLEIKKLTNNQLVLYHNSSESEGTLYLKR</sequence>
<evidence type="ECO:0000313" key="4">
    <source>
        <dbReference type="Proteomes" id="UP001597010"/>
    </source>
</evidence>
<dbReference type="Proteomes" id="UP001597010">
    <property type="component" value="Unassembled WGS sequence"/>
</dbReference>
<dbReference type="Pfam" id="PF13648">
    <property type="entry name" value="Lipocalin_4"/>
    <property type="match status" value="1"/>
</dbReference>
<accession>A0ABW3AWU4</accession>
<dbReference type="InterPro" id="IPR024311">
    <property type="entry name" value="Lipocalin-like"/>
</dbReference>
<keyword evidence="4" id="KW-1185">Reference proteome</keyword>